<dbReference type="GO" id="GO:0016747">
    <property type="term" value="F:acyltransferase activity, transferring groups other than amino-acyl groups"/>
    <property type="evidence" value="ECO:0007669"/>
    <property type="project" value="InterPro"/>
</dbReference>
<dbReference type="InterPro" id="IPR000182">
    <property type="entry name" value="GNAT_dom"/>
</dbReference>
<evidence type="ECO:0000313" key="2">
    <source>
        <dbReference type="EMBL" id="RIH76421.1"/>
    </source>
</evidence>
<evidence type="ECO:0000313" key="3">
    <source>
        <dbReference type="Proteomes" id="UP000265715"/>
    </source>
</evidence>
<dbReference type="Proteomes" id="UP000265715">
    <property type="component" value="Unassembled WGS sequence"/>
</dbReference>
<dbReference type="CDD" id="cd04301">
    <property type="entry name" value="NAT_SF"/>
    <property type="match status" value="1"/>
</dbReference>
<sequence length="255" mass="27538">MDVTDRHIEAHLFEALSSLGRAEGRRLHLSPELRWVYTRTAELNHAFAARLSPARLDPVVLETVQRFAFWHAPLTWVVGPGTQPPGLGQHLERFGFRLRESRLGMTLEPGALRRAPWVEGLALEPVTPAGLGAWAKVVALANAIPRTRLALLEEVLAVTLEQPAWRHLLARLDGEPVAALGLLEAAGVVGLHWLATVPKARGRGVAGALVGRALEAHAPPGLPAVALATPQAAALARRLGFSAAGRYDFYTLQPK</sequence>
<name>A0A399E2H3_9DEIN</name>
<evidence type="ECO:0000259" key="1">
    <source>
        <dbReference type="PROSITE" id="PS51186"/>
    </source>
</evidence>
<dbReference type="EMBL" id="QXDL01000319">
    <property type="protein sequence ID" value="RIH76421.1"/>
    <property type="molecule type" value="Genomic_DNA"/>
</dbReference>
<dbReference type="RefSeq" id="WP_119316711.1">
    <property type="nucleotide sequence ID" value="NZ_QXDL01000319.1"/>
</dbReference>
<gene>
    <name evidence="2" type="ORF">Mterra_03877</name>
</gene>
<comment type="caution">
    <text evidence="2">The sequence shown here is derived from an EMBL/GenBank/DDBJ whole genome shotgun (WGS) entry which is preliminary data.</text>
</comment>
<protein>
    <recommendedName>
        <fullName evidence="1">N-acetyltransferase domain-containing protein</fullName>
    </recommendedName>
</protein>
<dbReference type="Pfam" id="PF00583">
    <property type="entry name" value="Acetyltransf_1"/>
    <property type="match status" value="1"/>
</dbReference>
<dbReference type="Gene3D" id="3.40.630.30">
    <property type="match status" value="1"/>
</dbReference>
<dbReference type="PROSITE" id="PS51186">
    <property type="entry name" value="GNAT"/>
    <property type="match status" value="1"/>
</dbReference>
<dbReference type="OrthoDB" id="2350893at2"/>
<feature type="domain" description="N-acetyltransferase" evidence="1">
    <location>
        <begin position="121"/>
        <end position="255"/>
    </location>
</feature>
<reference evidence="2 3" key="1">
    <citation type="submission" date="2018-08" db="EMBL/GenBank/DDBJ databases">
        <title>Meiothermus terrae DSM 26712 genome sequencing project.</title>
        <authorList>
            <person name="Da Costa M.S."/>
            <person name="Albuquerque L."/>
            <person name="Raposo P."/>
            <person name="Froufe H.J.C."/>
            <person name="Barroso C.S."/>
            <person name="Egas C."/>
        </authorList>
    </citation>
    <scope>NUCLEOTIDE SEQUENCE [LARGE SCALE GENOMIC DNA]</scope>
    <source>
        <strain evidence="2 3">DSM 26712</strain>
    </source>
</reference>
<dbReference type="SUPFAM" id="SSF55729">
    <property type="entry name" value="Acyl-CoA N-acyltransferases (Nat)"/>
    <property type="match status" value="1"/>
</dbReference>
<dbReference type="InterPro" id="IPR016181">
    <property type="entry name" value="Acyl_CoA_acyltransferase"/>
</dbReference>
<proteinExistence type="predicted"/>
<keyword evidence="3" id="KW-1185">Reference proteome</keyword>
<accession>A0A399E2H3</accession>
<organism evidence="2 3">
    <name type="scientific">Calidithermus terrae</name>
    <dbReference type="NCBI Taxonomy" id="1408545"/>
    <lineage>
        <taxon>Bacteria</taxon>
        <taxon>Thermotogati</taxon>
        <taxon>Deinococcota</taxon>
        <taxon>Deinococci</taxon>
        <taxon>Thermales</taxon>
        <taxon>Thermaceae</taxon>
        <taxon>Calidithermus</taxon>
    </lineage>
</organism>
<dbReference type="AlphaFoldDB" id="A0A399E2H3"/>